<dbReference type="GO" id="GO:0016829">
    <property type="term" value="F:lyase activity"/>
    <property type="evidence" value="ECO:0007669"/>
    <property type="project" value="UniProtKB-KW"/>
</dbReference>
<dbReference type="Proteomes" id="UP001324993">
    <property type="component" value="Chromosome"/>
</dbReference>
<evidence type="ECO:0000313" key="6">
    <source>
        <dbReference type="Proteomes" id="UP001324993"/>
    </source>
</evidence>
<name>A0ABZ0RSW3_9BACT</name>
<gene>
    <name evidence="5" type="primary">purB</name>
    <name evidence="5" type="ORF">SH580_10625</name>
</gene>
<comment type="pathway">
    <text evidence="3">Purine metabolism; AMP biosynthesis via de novo pathway; AMP from IMP: step 2/2.</text>
</comment>
<dbReference type="Gene3D" id="1.10.275.60">
    <property type="match status" value="1"/>
</dbReference>
<dbReference type="Gene3D" id="1.20.200.10">
    <property type="entry name" value="Fumarase/aspartase (Central domain)"/>
    <property type="match status" value="1"/>
</dbReference>
<keyword evidence="6" id="KW-1185">Reference proteome</keyword>
<dbReference type="InterPro" id="IPR020557">
    <property type="entry name" value="Fumarate_lyase_CS"/>
</dbReference>
<dbReference type="PRINTS" id="PR00149">
    <property type="entry name" value="FUMRATELYASE"/>
</dbReference>
<keyword evidence="3" id="KW-0658">Purine biosynthesis</keyword>
<proteinExistence type="inferred from homology"/>
<dbReference type="InterPro" id="IPR019468">
    <property type="entry name" value="AdenyloSucc_lyase_C"/>
</dbReference>
<dbReference type="RefSeq" id="WP_319834956.1">
    <property type="nucleotide sequence ID" value="NZ_CP138858.1"/>
</dbReference>
<dbReference type="Pfam" id="PF00206">
    <property type="entry name" value="Lyase_1"/>
    <property type="match status" value="1"/>
</dbReference>
<accession>A0ABZ0RSW3</accession>
<dbReference type="InterPro" id="IPR022761">
    <property type="entry name" value="Fumarate_lyase_N"/>
</dbReference>
<reference evidence="5 6" key="1">
    <citation type="submission" date="2023-11" db="EMBL/GenBank/DDBJ databases">
        <title>Coraliomargarita sp. nov., isolated from marine algae.</title>
        <authorList>
            <person name="Lee J.K."/>
            <person name="Baek J.H."/>
            <person name="Kim J.M."/>
            <person name="Choi D.G."/>
            <person name="Jeon C.O."/>
        </authorList>
    </citation>
    <scope>NUCLEOTIDE SEQUENCE [LARGE SCALE GENOMIC DNA]</scope>
    <source>
        <strain evidence="5 6">J2-16</strain>
    </source>
</reference>
<dbReference type="SUPFAM" id="SSF48557">
    <property type="entry name" value="L-aspartase-like"/>
    <property type="match status" value="1"/>
</dbReference>
<dbReference type="EMBL" id="CP138858">
    <property type="protein sequence ID" value="WPJ98153.1"/>
    <property type="molecule type" value="Genomic_DNA"/>
</dbReference>
<sequence>MENIPNVLATRYASKPMKAVWSAEGRIALERDYWIAVLRAQKDLGLDIPQEAIDAYERVKGTINLDSINEREAITRHDVKARIEEFCDLAGYEHIHKGLTSRDLTENVEQLQIIQALEVVRTKAVAALLKLAERAEQWKDLVITARTHNVPAQPTTFGKRLAMFGEDLLCAVRELDRIIDNYPVRGLKGPVGTQMDLLTLFGGDAEKVAALEERILDHLGVGAALDTVGQVYPRGLDFEVVSVFVRLASGPSSFAKTLRIMAGHELASEGFAKGQVGSSAMPHKMNSRSCERLNGFAVILKGYLTMAGELAGDQWNEGDVSCSVVRRVFLPDSFFAIDGLIDTFLTILNQMEVYPAVIDQENQRYGPFLATTTVLMEAVKAGAGREEAHEAIKEHAVQTVRDLRSGLISANDLVERLAGDARLGLSLEQLSEMMGRAQAMTGLASAQVDKFCATVREESQNFPAAADYTPGAIL</sequence>
<comment type="catalytic activity">
    <reaction evidence="3">
        <text>N(6)-(1,2-dicarboxyethyl)-AMP = fumarate + AMP</text>
        <dbReference type="Rhea" id="RHEA:16853"/>
        <dbReference type="ChEBI" id="CHEBI:29806"/>
        <dbReference type="ChEBI" id="CHEBI:57567"/>
        <dbReference type="ChEBI" id="CHEBI:456215"/>
        <dbReference type="EC" id="4.3.2.2"/>
    </reaction>
</comment>
<comment type="catalytic activity">
    <reaction evidence="3">
        <text>(2S)-2-[5-amino-1-(5-phospho-beta-D-ribosyl)imidazole-4-carboxamido]succinate = 5-amino-1-(5-phospho-beta-D-ribosyl)imidazole-4-carboxamide + fumarate</text>
        <dbReference type="Rhea" id="RHEA:23920"/>
        <dbReference type="ChEBI" id="CHEBI:29806"/>
        <dbReference type="ChEBI" id="CHEBI:58443"/>
        <dbReference type="ChEBI" id="CHEBI:58475"/>
        <dbReference type="EC" id="4.3.2.2"/>
    </reaction>
</comment>
<evidence type="ECO:0000313" key="5">
    <source>
        <dbReference type="EMBL" id="WPJ98153.1"/>
    </source>
</evidence>
<organism evidence="5 6">
    <name type="scientific">Coraliomargarita algicola</name>
    <dbReference type="NCBI Taxonomy" id="3092156"/>
    <lineage>
        <taxon>Bacteria</taxon>
        <taxon>Pseudomonadati</taxon>
        <taxon>Verrucomicrobiota</taxon>
        <taxon>Opitutia</taxon>
        <taxon>Puniceicoccales</taxon>
        <taxon>Coraliomargaritaceae</taxon>
        <taxon>Coraliomargarita</taxon>
    </lineage>
</organism>
<comment type="pathway">
    <text evidence="3">Purine metabolism; IMP biosynthesis via de novo pathway; 5-amino-1-(5-phospho-D-ribosyl)imidazole-4-carboxamide from 5-amino-1-(5-phospho-D-ribosyl)imidazole-4-carboxylate: step 2/2.</text>
</comment>
<dbReference type="Gene3D" id="1.10.40.30">
    <property type="entry name" value="Fumarase/aspartase (C-terminal domain)"/>
    <property type="match status" value="1"/>
</dbReference>
<evidence type="ECO:0000256" key="2">
    <source>
        <dbReference type="NCBIfam" id="TIGR00928"/>
    </source>
</evidence>
<dbReference type="SMART" id="SM00998">
    <property type="entry name" value="ADSL_C"/>
    <property type="match status" value="1"/>
</dbReference>
<dbReference type="InterPro" id="IPR004769">
    <property type="entry name" value="Pur_lyase"/>
</dbReference>
<dbReference type="NCBIfam" id="TIGR00928">
    <property type="entry name" value="purB"/>
    <property type="match status" value="1"/>
</dbReference>
<dbReference type="Pfam" id="PF10397">
    <property type="entry name" value="ADSL_C"/>
    <property type="match status" value="1"/>
</dbReference>
<dbReference type="PANTHER" id="PTHR43172:SF1">
    <property type="entry name" value="ADENYLOSUCCINATE LYASE"/>
    <property type="match status" value="1"/>
</dbReference>
<evidence type="ECO:0000256" key="3">
    <source>
        <dbReference type="RuleBase" id="RU361172"/>
    </source>
</evidence>
<feature type="domain" description="Adenylosuccinate lyase C-terminal" evidence="4">
    <location>
        <begin position="366"/>
        <end position="452"/>
    </location>
</feature>
<protein>
    <recommendedName>
        <fullName evidence="2 3">Adenylosuccinate lyase</fullName>
        <shortName evidence="3">ASL</shortName>
        <ecNumber evidence="2 3">4.3.2.2</ecNumber>
    </recommendedName>
    <alternativeName>
        <fullName evidence="3">Adenylosuccinase</fullName>
    </alternativeName>
</protein>
<keyword evidence="1 3" id="KW-0456">Lyase</keyword>
<dbReference type="PROSITE" id="PS00163">
    <property type="entry name" value="FUMARATE_LYASES"/>
    <property type="match status" value="1"/>
</dbReference>
<evidence type="ECO:0000259" key="4">
    <source>
        <dbReference type="SMART" id="SM00998"/>
    </source>
</evidence>
<comment type="similarity">
    <text evidence="3">Belongs to the lyase 1 family. Adenylosuccinate lyase subfamily.</text>
</comment>
<evidence type="ECO:0000256" key="1">
    <source>
        <dbReference type="ARBA" id="ARBA00023239"/>
    </source>
</evidence>
<dbReference type="EC" id="4.3.2.2" evidence="2 3"/>
<dbReference type="InterPro" id="IPR008948">
    <property type="entry name" value="L-Aspartase-like"/>
</dbReference>
<dbReference type="PANTHER" id="PTHR43172">
    <property type="entry name" value="ADENYLOSUCCINATE LYASE"/>
    <property type="match status" value="1"/>
</dbReference>
<dbReference type="InterPro" id="IPR000362">
    <property type="entry name" value="Fumarate_lyase_fam"/>
</dbReference>